<dbReference type="EMBL" id="AHCD03000035">
    <property type="protein sequence ID" value="KAF7786353.1"/>
    <property type="molecule type" value="Genomic_DNA"/>
</dbReference>
<reference evidence="1 2" key="1">
    <citation type="journal article" date="2012" name="J. Bacteriol.">
        <title>Genome sequence of the cycloprodigiosin-producing bacterial strain Pseudoalteromonas rubra ATCC 29570(T).</title>
        <authorList>
            <person name="Xie B.B."/>
            <person name="Shu Y.L."/>
            <person name="Qin Q.L."/>
            <person name="Rong J.C."/>
            <person name="Zhang X.Y."/>
            <person name="Chen X.L."/>
            <person name="Zhou B.C."/>
            <person name="Zhang Y.Z."/>
        </authorList>
    </citation>
    <scope>NUCLEOTIDE SEQUENCE [LARGE SCALE GENOMIC DNA]</scope>
    <source>
        <strain evidence="1 2">DSM 6842</strain>
    </source>
</reference>
<sequence>MDYANCKEEAGQLNLYSTLSLDITVCPLGISMWYRPHNT</sequence>
<gene>
    <name evidence="1" type="ORF">PRUB_a0889</name>
</gene>
<protein>
    <submittedName>
        <fullName evidence="1">Uncharacterized protein</fullName>
    </submittedName>
</protein>
<proteinExistence type="predicted"/>
<dbReference type="AlphaFoldDB" id="A0A8T0C6V6"/>
<organism evidence="1 2">
    <name type="scientific">Pseudoalteromonas rubra</name>
    <dbReference type="NCBI Taxonomy" id="43658"/>
    <lineage>
        <taxon>Bacteria</taxon>
        <taxon>Pseudomonadati</taxon>
        <taxon>Pseudomonadota</taxon>
        <taxon>Gammaproteobacteria</taxon>
        <taxon>Alteromonadales</taxon>
        <taxon>Pseudoalteromonadaceae</taxon>
        <taxon>Pseudoalteromonas</taxon>
    </lineage>
</organism>
<evidence type="ECO:0000313" key="2">
    <source>
        <dbReference type="Proteomes" id="UP000016480"/>
    </source>
</evidence>
<accession>A0A8T0C6V6</accession>
<dbReference type="Proteomes" id="UP000016480">
    <property type="component" value="Unassembled WGS sequence"/>
</dbReference>
<name>A0A8T0C6V6_9GAMM</name>
<comment type="caution">
    <text evidence="1">The sequence shown here is derived from an EMBL/GenBank/DDBJ whole genome shotgun (WGS) entry which is preliminary data.</text>
</comment>
<evidence type="ECO:0000313" key="1">
    <source>
        <dbReference type="EMBL" id="KAF7786353.1"/>
    </source>
</evidence>